<dbReference type="SMART" id="SM00733">
    <property type="entry name" value="Mterf"/>
    <property type="match status" value="5"/>
</dbReference>
<dbReference type="InterPro" id="IPR038538">
    <property type="entry name" value="MTERF_sf"/>
</dbReference>
<evidence type="ECO:0000256" key="3">
    <source>
        <dbReference type="ARBA" id="ARBA00022946"/>
    </source>
</evidence>
<organism evidence="5 6">
    <name type="scientific">Papaver somniferum</name>
    <name type="common">Opium poppy</name>
    <dbReference type="NCBI Taxonomy" id="3469"/>
    <lineage>
        <taxon>Eukaryota</taxon>
        <taxon>Viridiplantae</taxon>
        <taxon>Streptophyta</taxon>
        <taxon>Embryophyta</taxon>
        <taxon>Tracheophyta</taxon>
        <taxon>Spermatophyta</taxon>
        <taxon>Magnoliopsida</taxon>
        <taxon>Ranunculales</taxon>
        <taxon>Papaveraceae</taxon>
        <taxon>Papaveroideae</taxon>
        <taxon>Papaver</taxon>
    </lineage>
</organism>
<dbReference type="PANTHER" id="PTHR13068:SF166">
    <property type="entry name" value="TRANSCRIPTION TERMINATION FACTOR MTERF15, MITOCHONDRIAL-LIKE"/>
    <property type="match status" value="1"/>
</dbReference>
<gene>
    <name evidence="5" type="ORF">C5167_000577</name>
</gene>
<dbReference type="Gramene" id="RZC76506">
    <property type="protein sequence ID" value="RZC76506"/>
    <property type="gene ID" value="C5167_000577"/>
</dbReference>
<proteinExistence type="inferred from homology"/>
<feature type="region of interest" description="Disordered" evidence="4">
    <location>
        <begin position="529"/>
        <end position="552"/>
    </location>
</feature>
<dbReference type="Pfam" id="PF02536">
    <property type="entry name" value="mTERF"/>
    <property type="match status" value="1"/>
</dbReference>
<evidence type="ECO:0000256" key="2">
    <source>
        <dbReference type="ARBA" id="ARBA00022472"/>
    </source>
</evidence>
<keyword evidence="2" id="KW-0804">Transcription</keyword>
<accession>A0A4Y7KUG8</accession>
<comment type="similarity">
    <text evidence="1">Belongs to the mTERF family.</text>
</comment>
<dbReference type="GO" id="GO:0006353">
    <property type="term" value="P:DNA-templated transcription termination"/>
    <property type="evidence" value="ECO:0007669"/>
    <property type="project" value="UniProtKB-KW"/>
</dbReference>
<evidence type="ECO:0000313" key="6">
    <source>
        <dbReference type="Proteomes" id="UP000316621"/>
    </source>
</evidence>
<keyword evidence="2" id="KW-0806">Transcription termination</keyword>
<reference evidence="5 6" key="1">
    <citation type="journal article" date="2018" name="Science">
        <title>The opium poppy genome and morphinan production.</title>
        <authorList>
            <person name="Guo L."/>
            <person name="Winzer T."/>
            <person name="Yang X."/>
            <person name="Li Y."/>
            <person name="Ning Z."/>
            <person name="He Z."/>
            <person name="Teodor R."/>
            <person name="Lu Y."/>
            <person name="Bowser T.A."/>
            <person name="Graham I.A."/>
            <person name="Ye K."/>
        </authorList>
    </citation>
    <scope>NUCLEOTIDE SEQUENCE [LARGE SCALE GENOMIC DNA]</scope>
    <source>
        <strain evidence="6">cv. HN1</strain>
        <tissue evidence="5">Leaves</tissue>
    </source>
</reference>
<dbReference type="FunFam" id="1.25.70.10:FF:000001">
    <property type="entry name" value="Mitochondrial transcription termination factor-like"/>
    <property type="match status" value="1"/>
</dbReference>
<dbReference type="Proteomes" id="UP000316621">
    <property type="component" value="Chromosome 9"/>
</dbReference>
<dbReference type="PANTHER" id="PTHR13068">
    <property type="entry name" value="CGI-12 PROTEIN-RELATED"/>
    <property type="match status" value="1"/>
</dbReference>
<dbReference type="AlphaFoldDB" id="A0A4Y7KUG8"/>
<evidence type="ECO:0000256" key="4">
    <source>
        <dbReference type="SAM" id="MobiDB-lite"/>
    </source>
</evidence>
<keyword evidence="2" id="KW-0805">Transcription regulation</keyword>
<protein>
    <submittedName>
        <fullName evidence="5">Uncharacterized protein</fullName>
    </submittedName>
</protein>
<sequence>MIGELKPYEGLKHLRMGGTYGPDRLKAFLAFSDGLEVDPGNEELEDAFSSFPNYNNSSSSSFVVNYLINSCGLSENQAIAASTKINFKTSTKPDSVLNLLENYGFTKQHISKTICQYPYVLSNDPQKTLKPKLDYFNSKGLSGLDLAKVVSSTTGILHRKLRSNIMVSFEILKNMVHSDKNVVTIIKRHSWLLTGNLYRKNLVANIEHLRDEGVPQSNVATFLVDQPCVLTTRTGKFEETVQDIKGMGFDPSQGKFLTAIKALNNMSKLTWETKLSAYRKWGWSDEEIQNAFKKDPRCMTHSEKKIMLIMDYFVNQMGYNPSLIAEYPLVLSLSLKNRIMPRCVVIQFLVSKGKIDKQISLRSLFGISEKSFLEKYVKKYEVDAPELLKEWCESQEIAHAEKVPCEMVVIRGKRCGVEEIFGVPEPSLEKSFGETDCVRRIHVFSAQFMAMIPGTNDMTLRCILRMRTPSPDEKTLNEDLRVIDDQEVTELPGSSLTLPVTQTRYKKPGKAGFNFVLFPDSIFQNPVRSSKHDKIKLHTGSQPRFQEDKRTT</sequence>
<keyword evidence="3" id="KW-0809">Transit peptide</keyword>
<name>A0A4Y7KUG8_PAPSO</name>
<evidence type="ECO:0000313" key="5">
    <source>
        <dbReference type="EMBL" id="RZC76506.1"/>
    </source>
</evidence>
<evidence type="ECO:0000256" key="1">
    <source>
        <dbReference type="ARBA" id="ARBA00007692"/>
    </source>
</evidence>
<dbReference type="EMBL" id="CM010723">
    <property type="protein sequence ID" value="RZC76506.1"/>
    <property type="molecule type" value="Genomic_DNA"/>
</dbReference>
<dbReference type="GO" id="GO:0003676">
    <property type="term" value="F:nucleic acid binding"/>
    <property type="evidence" value="ECO:0007669"/>
    <property type="project" value="InterPro"/>
</dbReference>
<dbReference type="Gene3D" id="1.25.70.10">
    <property type="entry name" value="Transcription termination factor 3, mitochondrial"/>
    <property type="match status" value="1"/>
</dbReference>
<dbReference type="InterPro" id="IPR003690">
    <property type="entry name" value="MTERF"/>
</dbReference>
<keyword evidence="6" id="KW-1185">Reference proteome</keyword>